<organism evidence="2 3">
    <name type="scientific">Aphis craccivora</name>
    <name type="common">Cowpea aphid</name>
    <dbReference type="NCBI Taxonomy" id="307492"/>
    <lineage>
        <taxon>Eukaryota</taxon>
        <taxon>Metazoa</taxon>
        <taxon>Ecdysozoa</taxon>
        <taxon>Arthropoda</taxon>
        <taxon>Hexapoda</taxon>
        <taxon>Insecta</taxon>
        <taxon>Pterygota</taxon>
        <taxon>Neoptera</taxon>
        <taxon>Paraneoptera</taxon>
        <taxon>Hemiptera</taxon>
        <taxon>Sternorrhyncha</taxon>
        <taxon>Aphidomorpha</taxon>
        <taxon>Aphidoidea</taxon>
        <taxon>Aphididae</taxon>
        <taxon>Aphidini</taxon>
        <taxon>Aphis</taxon>
        <taxon>Aphis</taxon>
    </lineage>
</organism>
<protein>
    <submittedName>
        <fullName evidence="2">Enhancer of rudimentary isoform X2</fullName>
    </submittedName>
</protein>
<evidence type="ECO:0000256" key="1">
    <source>
        <dbReference type="ARBA" id="ARBA00007491"/>
    </source>
</evidence>
<gene>
    <name evidence="2" type="ORF">FWK35_00021102</name>
</gene>
<dbReference type="PANTHER" id="PTHR12373">
    <property type="entry name" value="ENHANCER OF RUDIMENTARY ERH"/>
    <property type="match status" value="1"/>
</dbReference>
<dbReference type="AlphaFoldDB" id="A0A6G0Y694"/>
<name>A0A6G0Y694_APHCR</name>
<comment type="similarity">
    <text evidence="1">Belongs to the E(R) family.</text>
</comment>
<keyword evidence="3" id="KW-1185">Reference proteome</keyword>
<sequence>MFSHTILLVQLGTSPNSRTYSDYNSVQECMNGICMIYESHLKKLKPRSLYLTYDITELFEFLDQITDLSCLVYQPDAMIYIPFNKEWIKEKLTISSVQVIHSDLTNIQDPQNFL</sequence>
<dbReference type="Proteomes" id="UP000478052">
    <property type="component" value="Unassembled WGS sequence"/>
</dbReference>
<dbReference type="InterPro" id="IPR000781">
    <property type="entry name" value="ERH"/>
</dbReference>
<dbReference type="OrthoDB" id="7887808at2759"/>
<dbReference type="InterPro" id="IPR035912">
    <property type="entry name" value="EHR_sf"/>
</dbReference>
<dbReference type="PANTHER" id="PTHR12373:SF0">
    <property type="entry name" value="ENHANCER OF RUDIMENTARY HOMOLOG"/>
    <property type="match status" value="1"/>
</dbReference>
<evidence type="ECO:0000313" key="2">
    <source>
        <dbReference type="EMBL" id="KAF0749843.1"/>
    </source>
</evidence>
<proteinExistence type="inferred from homology"/>
<evidence type="ECO:0000313" key="3">
    <source>
        <dbReference type="Proteomes" id="UP000478052"/>
    </source>
</evidence>
<dbReference type="Gene3D" id="3.30.2260.10">
    <property type="entry name" value="Enhancer of rudimentary"/>
    <property type="match status" value="1"/>
</dbReference>
<reference evidence="2 3" key="1">
    <citation type="submission" date="2019-08" db="EMBL/GenBank/DDBJ databases">
        <title>Whole genome of Aphis craccivora.</title>
        <authorList>
            <person name="Voronova N.V."/>
            <person name="Shulinski R.S."/>
            <person name="Bandarenka Y.V."/>
            <person name="Zhorov D.G."/>
            <person name="Warner D."/>
        </authorList>
    </citation>
    <scope>NUCLEOTIDE SEQUENCE [LARGE SCALE GENOMIC DNA]</scope>
    <source>
        <strain evidence="2">180601</strain>
        <tissue evidence="2">Whole Body</tissue>
    </source>
</reference>
<dbReference type="SUPFAM" id="SSF143875">
    <property type="entry name" value="ERH-like"/>
    <property type="match status" value="1"/>
</dbReference>
<accession>A0A6G0Y694</accession>
<comment type="caution">
    <text evidence="2">The sequence shown here is derived from an EMBL/GenBank/DDBJ whole genome shotgun (WGS) entry which is preliminary data.</text>
</comment>
<dbReference type="EMBL" id="VUJU01005948">
    <property type="protein sequence ID" value="KAF0749843.1"/>
    <property type="molecule type" value="Genomic_DNA"/>
</dbReference>
<dbReference type="Pfam" id="PF01133">
    <property type="entry name" value="ER"/>
    <property type="match status" value="1"/>
</dbReference>